<sequence length="49" mass="5618">MGDTLGSAIGELWPLWRPQELERIAVLERAVRRLGELTEADRREAQEEA</sequence>
<proteinExistence type="predicted"/>
<accession>A0A9X3MWJ9</accession>
<dbReference type="RefSeq" id="WP_270043015.1">
    <property type="nucleotide sequence ID" value="NZ_JAPDOD010000027.1"/>
</dbReference>
<gene>
    <name evidence="1" type="ORF">OM076_26085</name>
</gene>
<evidence type="ECO:0000313" key="2">
    <source>
        <dbReference type="Proteomes" id="UP001149140"/>
    </source>
</evidence>
<dbReference type="EMBL" id="JAPDOD010000027">
    <property type="protein sequence ID" value="MDA0163767.1"/>
    <property type="molecule type" value="Genomic_DNA"/>
</dbReference>
<protein>
    <submittedName>
        <fullName evidence="1">Uncharacterized protein</fullName>
    </submittedName>
</protein>
<organism evidence="1 2">
    <name type="scientific">Solirubrobacter ginsenosidimutans</name>
    <dbReference type="NCBI Taxonomy" id="490573"/>
    <lineage>
        <taxon>Bacteria</taxon>
        <taxon>Bacillati</taxon>
        <taxon>Actinomycetota</taxon>
        <taxon>Thermoleophilia</taxon>
        <taxon>Solirubrobacterales</taxon>
        <taxon>Solirubrobacteraceae</taxon>
        <taxon>Solirubrobacter</taxon>
    </lineage>
</organism>
<dbReference type="Proteomes" id="UP001149140">
    <property type="component" value="Unassembled WGS sequence"/>
</dbReference>
<comment type="caution">
    <text evidence="1">The sequence shown here is derived from an EMBL/GenBank/DDBJ whole genome shotgun (WGS) entry which is preliminary data.</text>
</comment>
<name>A0A9X3MWJ9_9ACTN</name>
<reference evidence="1" key="1">
    <citation type="submission" date="2022-10" db="EMBL/GenBank/DDBJ databases">
        <title>The WGS of Solirubrobacter ginsenosidimutans DSM 21036.</title>
        <authorList>
            <person name="Jiang Z."/>
        </authorList>
    </citation>
    <scope>NUCLEOTIDE SEQUENCE</scope>
    <source>
        <strain evidence="1">DSM 21036</strain>
    </source>
</reference>
<keyword evidence="2" id="KW-1185">Reference proteome</keyword>
<evidence type="ECO:0000313" key="1">
    <source>
        <dbReference type="EMBL" id="MDA0163767.1"/>
    </source>
</evidence>
<dbReference type="AlphaFoldDB" id="A0A9X3MWJ9"/>